<accession>A0AAV2QAD3</accession>
<feature type="non-terminal residue" evidence="1">
    <location>
        <position position="1"/>
    </location>
</feature>
<dbReference type="Proteomes" id="UP001497623">
    <property type="component" value="Unassembled WGS sequence"/>
</dbReference>
<gene>
    <name evidence="1" type="ORF">MNOR_LOCUS9235</name>
</gene>
<dbReference type="EMBL" id="CAXKWB010004431">
    <property type="protein sequence ID" value="CAL4073748.1"/>
    <property type="molecule type" value="Genomic_DNA"/>
</dbReference>
<evidence type="ECO:0000313" key="2">
    <source>
        <dbReference type="Proteomes" id="UP001497623"/>
    </source>
</evidence>
<proteinExistence type="predicted"/>
<protein>
    <submittedName>
        <fullName evidence="1">Uncharacterized protein</fullName>
    </submittedName>
</protein>
<keyword evidence="2" id="KW-1185">Reference proteome</keyword>
<organism evidence="1 2">
    <name type="scientific">Meganyctiphanes norvegica</name>
    <name type="common">Northern krill</name>
    <name type="synonym">Thysanopoda norvegica</name>
    <dbReference type="NCBI Taxonomy" id="48144"/>
    <lineage>
        <taxon>Eukaryota</taxon>
        <taxon>Metazoa</taxon>
        <taxon>Ecdysozoa</taxon>
        <taxon>Arthropoda</taxon>
        <taxon>Crustacea</taxon>
        <taxon>Multicrustacea</taxon>
        <taxon>Malacostraca</taxon>
        <taxon>Eumalacostraca</taxon>
        <taxon>Eucarida</taxon>
        <taxon>Euphausiacea</taxon>
        <taxon>Euphausiidae</taxon>
        <taxon>Meganyctiphanes</taxon>
    </lineage>
</organism>
<name>A0AAV2QAD3_MEGNR</name>
<comment type="caution">
    <text evidence="1">The sequence shown here is derived from an EMBL/GenBank/DDBJ whole genome shotgun (WGS) entry which is preliminary data.</text>
</comment>
<sequence>CTSEFCSCLVLLKDLPLTGLVNPVFTFASADNASISKSVKLFFDCLVFLLPILVLRKLILLFSDLEELVLVDELDLTLVPTTLSLSPGGNPGMDNELLETVSADDEVVVDNIGAGGAKLSDIDGTL</sequence>
<evidence type="ECO:0000313" key="1">
    <source>
        <dbReference type="EMBL" id="CAL4073748.1"/>
    </source>
</evidence>
<dbReference type="AlphaFoldDB" id="A0AAV2QAD3"/>
<reference evidence="1 2" key="1">
    <citation type="submission" date="2024-05" db="EMBL/GenBank/DDBJ databases">
        <authorList>
            <person name="Wallberg A."/>
        </authorList>
    </citation>
    <scope>NUCLEOTIDE SEQUENCE [LARGE SCALE GENOMIC DNA]</scope>
</reference>